<dbReference type="Gene3D" id="1.10.10.60">
    <property type="entry name" value="Homeodomain-like"/>
    <property type="match status" value="1"/>
</dbReference>
<dbReference type="SMART" id="SM00342">
    <property type="entry name" value="HTH_ARAC"/>
    <property type="match status" value="1"/>
</dbReference>
<evidence type="ECO:0000256" key="2">
    <source>
        <dbReference type="ARBA" id="ARBA00023125"/>
    </source>
</evidence>
<dbReference type="EMBL" id="RYFI01000019">
    <property type="protein sequence ID" value="RXF69965.1"/>
    <property type="molecule type" value="Genomic_DNA"/>
</dbReference>
<sequence length="309" mass="34165">MTMTASSAQSPLLDVVRFLASEGLVIQQSAQIEDSTSACVSYDQYTFVDGACKKCQSDYFGISIKVKGPPVRRVDFRAKPDFAVGKAGMTIMIPPDDEGHFEGVGSFESLNFFIASSAVERLSLEVFDKPLANLEFQQGHFRYDATMMQIGGIVLERLFSGDLVTALEMDAWAQIVALHILRKYNLSDGLKRGLSGGRKEVLSGVALSRAKAYINSHLSIGPLFLRDIASSVGVSERRFARAFQEGTGSSVHEYVLQVKLSRACEMLRNSNMPLLEISVLSGFASQSHMTNVFRRRLRMTPREFRNALL</sequence>
<evidence type="ECO:0000313" key="6">
    <source>
        <dbReference type="Proteomes" id="UP000289708"/>
    </source>
</evidence>
<gene>
    <name evidence="5" type="ORF">EK403_17715</name>
</gene>
<dbReference type="SUPFAM" id="SSF46689">
    <property type="entry name" value="Homeodomain-like"/>
    <property type="match status" value="2"/>
</dbReference>
<dbReference type="InterPro" id="IPR018060">
    <property type="entry name" value="HTH_AraC"/>
</dbReference>
<evidence type="ECO:0000313" key="5">
    <source>
        <dbReference type="EMBL" id="RXF69965.1"/>
    </source>
</evidence>
<evidence type="ECO:0000259" key="4">
    <source>
        <dbReference type="PROSITE" id="PS01124"/>
    </source>
</evidence>
<keyword evidence="6" id="KW-1185">Reference proteome</keyword>
<dbReference type="AlphaFoldDB" id="A0A4Q0MA52"/>
<dbReference type="Pfam" id="PF12833">
    <property type="entry name" value="HTH_18"/>
    <property type="match status" value="1"/>
</dbReference>
<protein>
    <submittedName>
        <fullName evidence="5">AraC family transcriptional regulator</fullName>
    </submittedName>
</protein>
<dbReference type="InterPro" id="IPR050204">
    <property type="entry name" value="AraC_XylS_family_regulators"/>
</dbReference>
<dbReference type="PROSITE" id="PS01124">
    <property type="entry name" value="HTH_ARAC_FAMILY_2"/>
    <property type="match status" value="1"/>
</dbReference>
<dbReference type="PANTHER" id="PTHR46796:SF6">
    <property type="entry name" value="ARAC SUBFAMILY"/>
    <property type="match status" value="1"/>
</dbReference>
<reference evidence="5 6" key="1">
    <citation type="submission" date="2018-12" db="EMBL/GenBank/DDBJ databases">
        <title>bacterium Hansschlegelia zhihuaiae S113.</title>
        <authorList>
            <person name="He J."/>
        </authorList>
    </citation>
    <scope>NUCLEOTIDE SEQUENCE [LARGE SCALE GENOMIC DNA]</scope>
    <source>
        <strain evidence="5 6">S 113</strain>
    </source>
</reference>
<dbReference type="RefSeq" id="WP_128778795.1">
    <property type="nucleotide sequence ID" value="NZ_RYFI01000019.1"/>
</dbReference>
<evidence type="ECO:0000256" key="3">
    <source>
        <dbReference type="ARBA" id="ARBA00023163"/>
    </source>
</evidence>
<dbReference type="GO" id="GO:0043565">
    <property type="term" value="F:sequence-specific DNA binding"/>
    <property type="evidence" value="ECO:0007669"/>
    <property type="project" value="InterPro"/>
</dbReference>
<name>A0A4Q0MA52_9HYPH</name>
<dbReference type="InterPro" id="IPR009057">
    <property type="entry name" value="Homeodomain-like_sf"/>
</dbReference>
<proteinExistence type="predicted"/>
<feature type="domain" description="HTH araC/xylS-type" evidence="4">
    <location>
        <begin position="208"/>
        <end position="307"/>
    </location>
</feature>
<keyword evidence="2" id="KW-0238">DNA-binding</keyword>
<comment type="caution">
    <text evidence="5">The sequence shown here is derived from an EMBL/GenBank/DDBJ whole genome shotgun (WGS) entry which is preliminary data.</text>
</comment>
<dbReference type="OrthoDB" id="8442171at2"/>
<organism evidence="5 6">
    <name type="scientific">Hansschlegelia zhihuaiae</name>
    <dbReference type="NCBI Taxonomy" id="405005"/>
    <lineage>
        <taxon>Bacteria</taxon>
        <taxon>Pseudomonadati</taxon>
        <taxon>Pseudomonadota</taxon>
        <taxon>Alphaproteobacteria</taxon>
        <taxon>Hyphomicrobiales</taxon>
        <taxon>Methylopilaceae</taxon>
        <taxon>Hansschlegelia</taxon>
    </lineage>
</organism>
<dbReference type="Proteomes" id="UP000289708">
    <property type="component" value="Unassembled WGS sequence"/>
</dbReference>
<evidence type="ECO:0000256" key="1">
    <source>
        <dbReference type="ARBA" id="ARBA00023015"/>
    </source>
</evidence>
<dbReference type="PANTHER" id="PTHR46796">
    <property type="entry name" value="HTH-TYPE TRANSCRIPTIONAL ACTIVATOR RHAS-RELATED"/>
    <property type="match status" value="1"/>
</dbReference>
<accession>A0A4Q0MA52</accession>
<keyword evidence="1" id="KW-0805">Transcription regulation</keyword>
<keyword evidence="3" id="KW-0804">Transcription</keyword>
<dbReference type="GO" id="GO:0003700">
    <property type="term" value="F:DNA-binding transcription factor activity"/>
    <property type="evidence" value="ECO:0007669"/>
    <property type="project" value="InterPro"/>
</dbReference>